<evidence type="ECO:0000313" key="1">
    <source>
        <dbReference type="EMBL" id="KKM17332.1"/>
    </source>
</evidence>
<organism evidence="1">
    <name type="scientific">marine sediment metagenome</name>
    <dbReference type="NCBI Taxonomy" id="412755"/>
    <lineage>
        <taxon>unclassified sequences</taxon>
        <taxon>metagenomes</taxon>
        <taxon>ecological metagenomes</taxon>
    </lineage>
</organism>
<dbReference type="Gene3D" id="3.40.190.10">
    <property type="entry name" value="Periplasmic binding protein-like II"/>
    <property type="match status" value="2"/>
</dbReference>
<gene>
    <name evidence="1" type="ORF">LCGC14_1676910</name>
</gene>
<feature type="non-terminal residue" evidence="1">
    <location>
        <position position="1"/>
    </location>
</feature>
<protein>
    <submittedName>
        <fullName evidence="1">Uncharacterized protein</fullName>
    </submittedName>
</protein>
<reference evidence="1" key="1">
    <citation type="journal article" date="2015" name="Nature">
        <title>Complex archaea that bridge the gap between prokaryotes and eukaryotes.</title>
        <authorList>
            <person name="Spang A."/>
            <person name="Saw J.H."/>
            <person name="Jorgensen S.L."/>
            <person name="Zaremba-Niedzwiedzka K."/>
            <person name="Martijn J."/>
            <person name="Lind A.E."/>
            <person name="van Eijk R."/>
            <person name="Schleper C."/>
            <person name="Guy L."/>
            <person name="Ettema T.J."/>
        </authorList>
    </citation>
    <scope>NUCLEOTIDE SEQUENCE</scope>
</reference>
<proteinExistence type="predicted"/>
<accession>A0A0F9HQB7</accession>
<dbReference type="EMBL" id="LAZR01014478">
    <property type="protein sequence ID" value="KKM17332.1"/>
    <property type="molecule type" value="Genomic_DNA"/>
</dbReference>
<dbReference type="AlphaFoldDB" id="A0A0F9HQB7"/>
<name>A0A0F9HQB7_9ZZZZ</name>
<comment type="caution">
    <text evidence="1">The sequence shown here is derived from an EMBL/GenBank/DDBJ whole genome shotgun (WGS) entry which is preliminary data.</text>
</comment>
<sequence>DYTSSELELKITCIEDLKGKKVGTVKGTETVKYLKEWGAVPRLAYSFEGACTWLLNGTVEAVVFDTPVVKHYAGKDDRVQLVPGVFHPEYYGFCFPTGSCIKERVNVALLNIKEREENSYSDIYKKWFSD</sequence>
<dbReference type="SUPFAM" id="SSF53850">
    <property type="entry name" value="Periplasmic binding protein-like II"/>
    <property type="match status" value="1"/>
</dbReference>